<accession>A0ABM1ACC6</accession>
<dbReference type="Pfam" id="PF00307">
    <property type="entry name" value="CH"/>
    <property type="match status" value="1"/>
</dbReference>
<dbReference type="PROSITE" id="PS00020">
    <property type="entry name" value="ACTININ_2"/>
    <property type="match status" value="1"/>
</dbReference>
<dbReference type="Proteomes" id="UP000694888">
    <property type="component" value="Unplaced"/>
</dbReference>
<dbReference type="RefSeq" id="XP_012945003.1">
    <property type="nucleotide sequence ID" value="XM_013089549.2"/>
</dbReference>
<keyword evidence="1" id="KW-0677">Repeat</keyword>
<evidence type="ECO:0000313" key="4">
    <source>
        <dbReference type="Proteomes" id="UP000694888"/>
    </source>
</evidence>
<evidence type="ECO:0000256" key="2">
    <source>
        <dbReference type="ARBA" id="ARBA00023203"/>
    </source>
</evidence>
<dbReference type="SMART" id="SM00033">
    <property type="entry name" value="CH"/>
    <property type="match status" value="1"/>
</dbReference>
<proteinExistence type="predicted"/>
<protein>
    <submittedName>
        <fullName evidence="5">Gelation factor</fullName>
    </submittedName>
</protein>
<feature type="non-terminal residue" evidence="5">
    <location>
        <position position="147"/>
    </location>
</feature>
<dbReference type="Gene3D" id="1.10.418.10">
    <property type="entry name" value="Calponin-like domain"/>
    <property type="match status" value="1"/>
</dbReference>
<evidence type="ECO:0000256" key="1">
    <source>
        <dbReference type="ARBA" id="ARBA00022737"/>
    </source>
</evidence>
<evidence type="ECO:0000313" key="5">
    <source>
        <dbReference type="RefSeq" id="XP_012945003.1"/>
    </source>
</evidence>
<dbReference type="InterPro" id="IPR044801">
    <property type="entry name" value="Filamin"/>
</dbReference>
<dbReference type="PANTHER" id="PTHR38537">
    <property type="entry name" value="JITTERBUG, ISOFORM N"/>
    <property type="match status" value="1"/>
</dbReference>
<keyword evidence="2" id="KW-0009">Actin-binding</keyword>
<dbReference type="GeneID" id="106013543"/>
<dbReference type="SUPFAM" id="SSF47576">
    <property type="entry name" value="Calponin-homology domain, CH-domain"/>
    <property type="match status" value="1"/>
</dbReference>
<feature type="domain" description="Calponin-homology (CH)" evidence="3">
    <location>
        <begin position="17"/>
        <end position="122"/>
    </location>
</feature>
<dbReference type="PROSITE" id="PS50021">
    <property type="entry name" value="CH"/>
    <property type="match status" value="1"/>
</dbReference>
<gene>
    <name evidence="5" type="primary">LOC106013543</name>
</gene>
<evidence type="ECO:0000259" key="3">
    <source>
        <dbReference type="PROSITE" id="PS50021"/>
    </source>
</evidence>
<dbReference type="InterPro" id="IPR036872">
    <property type="entry name" value="CH_dom_sf"/>
</dbReference>
<dbReference type="InterPro" id="IPR001589">
    <property type="entry name" value="Actinin_actin-bd_CS"/>
</dbReference>
<name>A0ABM1ACC6_APLCA</name>
<dbReference type="InterPro" id="IPR001715">
    <property type="entry name" value="CH_dom"/>
</dbReference>
<dbReference type="PANTHER" id="PTHR38537:SF16">
    <property type="entry name" value="CALPONIN-HOMOLOGY (CH) DOMAIN-CONTAINING PROTEIN"/>
    <property type="match status" value="1"/>
</dbReference>
<sequence>MTSITMPANTPEDQWIAIQHKTFVNWANEQLSLGNRSVENLGTDFCDGVNLVALVEALQFKKIGKVYSRPTSQIQMLQNVTLALHAVEEDHVKLVNIGTDDIVGGNLKLTLGLLWHLILRYQISSSKTKAPPKKLMMLWFQSVLREN</sequence>
<organism evidence="4 5">
    <name type="scientific">Aplysia californica</name>
    <name type="common">California sea hare</name>
    <dbReference type="NCBI Taxonomy" id="6500"/>
    <lineage>
        <taxon>Eukaryota</taxon>
        <taxon>Metazoa</taxon>
        <taxon>Spiralia</taxon>
        <taxon>Lophotrochozoa</taxon>
        <taxon>Mollusca</taxon>
        <taxon>Gastropoda</taxon>
        <taxon>Heterobranchia</taxon>
        <taxon>Euthyneura</taxon>
        <taxon>Tectipleura</taxon>
        <taxon>Aplysiida</taxon>
        <taxon>Aplysioidea</taxon>
        <taxon>Aplysiidae</taxon>
        <taxon>Aplysia</taxon>
    </lineage>
</organism>
<keyword evidence="4" id="KW-1185">Reference proteome</keyword>
<reference evidence="5" key="1">
    <citation type="submission" date="2025-08" db="UniProtKB">
        <authorList>
            <consortium name="RefSeq"/>
        </authorList>
    </citation>
    <scope>IDENTIFICATION</scope>
</reference>